<dbReference type="InterPro" id="IPR023214">
    <property type="entry name" value="HAD_sf"/>
</dbReference>
<name>A0A2H0V422_9BACT</name>
<organism evidence="1 2">
    <name type="scientific">Candidatus Falkowbacteria bacterium CG10_big_fil_rev_8_21_14_0_10_39_11</name>
    <dbReference type="NCBI Taxonomy" id="1974565"/>
    <lineage>
        <taxon>Bacteria</taxon>
        <taxon>Candidatus Falkowiibacteriota</taxon>
    </lineage>
</organism>
<evidence type="ECO:0000313" key="2">
    <source>
        <dbReference type="Proteomes" id="UP000229901"/>
    </source>
</evidence>
<dbReference type="Gene3D" id="3.40.50.1000">
    <property type="entry name" value="HAD superfamily/HAD-like"/>
    <property type="match status" value="2"/>
</dbReference>
<dbReference type="PANTHER" id="PTHR10000">
    <property type="entry name" value="PHOSPHOSERINE PHOSPHATASE"/>
    <property type="match status" value="1"/>
</dbReference>
<dbReference type="Pfam" id="PF08282">
    <property type="entry name" value="Hydrolase_3"/>
    <property type="match status" value="1"/>
</dbReference>
<dbReference type="EMBL" id="PFAP01000034">
    <property type="protein sequence ID" value="PIR93846.1"/>
    <property type="molecule type" value="Genomic_DNA"/>
</dbReference>
<dbReference type="GO" id="GO:0016791">
    <property type="term" value="F:phosphatase activity"/>
    <property type="evidence" value="ECO:0007669"/>
    <property type="project" value="TreeGrafter"/>
</dbReference>
<gene>
    <name evidence="1" type="ORF">COT97_04445</name>
</gene>
<dbReference type="InterPro" id="IPR036412">
    <property type="entry name" value="HAD-like_sf"/>
</dbReference>
<reference evidence="2" key="1">
    <citation type="submission" date="2017-09" db="EMBL/GenBank/DDBJ databases">
        <title>Depth-based differentiation of microbial function through sediment-hosted aquifers and enrichment of novel symbionts in the deep terrestrial subsurface.</title>
        <authorList>
            <person name="Probst A.J."/>
            <person name="Ladd B."/>
            <person name="Jarett J.K."/>
            <person name="Geller-Mcgrath D.E."/>
            <person name="Sieber C.M.K."/>
            <person name="Emerson J.B."/>
            <person name="Anantharaman K."/>
            <person name="Thomas B.C."/>
            <person name="Malmstrom R."/>
            <person name="Stieglmeier M."/>
            <person name="Klingl A."/>
            <person name="Woyke T."/>
            <person name="Ryan C.M."/>
            <person name="Banfield J.F."/>
        </authorList>
    </citation>
    <scope>NUCLEOTIDE SEQUENCE [LARGE SCALE GENOMIC DNA]</scope>
</reference>
<dbReference type="AlphaFoldDB" id="A0A2H0V422"/>
<dbReference type="GO" id="GO:0005829">
    <property type="term" value="C:cytosol"/>
    <property type="evidence" value="ECO:0007669"/>
    <property type="project" value="TreeGrafter"/>
</dbReference>
<accession>A0A2H0V422</accession>
<dbReference type="GO" id="GO:0000287">
    <property type="term" value="F:magnesium ion binding"/>
    <property type="evidence" value="ECO:0007669"/>
    <property type="project" value="TreeGrafter"/>
</dbReference>
<proteinExistence type="predicted"/>
<evidence type="ECO:0000313" key="1">
    <source>
        <dbReference type="EMBL" id="PIR93846.1"/>
    </source>
</evidence>
<dbReference type="Proteomes" id="UP000229901">
    <property type="component" value="Unassembled WGS sequence"/>
</dbReference>
<dbReference type="SUPFAM" id="SSF56784">
    <property type="entry name" value="HAD-like"/>
    <property type="match status" value="1"/>
</dbReference>
<sequence length="266" mass="30543">MSKKQLIFFDIDGTLIGENQRPTIDNLPELVSTMTEQGFLFGFNSNRSCEDIEKWYRYFNMNGPIVLENGVYFLNNIGDEPKFLVSNPLKLKKIVEGLINDYIKDKELSCNFILGDSSAIFAKGELDDGFLIIMNDFRLYTASIHVFKDKKRDKQEANKLAKYLIEKMKVREYDLIVEVPEMFNNVIIYPAGISKSLAFKKIRKYYPEYEISMIGDDIADAETAQVIDKFYAVDNAVDQAKMQATFVANQGYTAGVYEILQRLSNQ</sequence>
<comment type="caution">
    <text evidence="1">The sequence shown here is derived from an EMBL/GenBank/DDBJ whole genome shotgun (WGS) entry which is preliminary data.</text>
</comment>
<protein>
    <submittedName>
        <fullName evidence="1">Uncharacterized protein</fullName>
    </submittedName>
</protein>
<dbReference type="PANTHER" id="PTHR10000:SF8">
    <property type="entry name" value="HAD SUPERFAMILY HYDROLASE-LIKE, TYPE 3"/>
    <property type="match status" value="1"/>
</dbReference>